<keyword evidence="14" id="KW-1185">Reference proteome</keyword>
<name>A0A1Y2EPF0_9BASI</name>
<dbReference type="GO" id="GO:0000149">
    <property type="term" value="F:SNARE binding"/>
    <property type="evidence" value="ECO:0007669"/>
    <property type="project" value="TreeGrafter"/>
</dbReference>
<keyword evidence="8 12" id="KW-0472">Membrane</keyword>
<dbReference type="Proteomes" id="UP000193467">
    <property type="component" value="Unassembled WGS sequence"/>
</dbReference>
<dbReference type="GO" id="GO:0005484">
    <property type="term" value="F:SNAP receptor activity"/>
    <property type="evidence" value="ECO:0007669"/>
    <property type="project" value="InterPro"/>
</dbReference>
<evidence type="ECO:0000256" key="11">
    <source>
        <dbReference type="SAM" id="MobiDB-lite"/>
    </source>
</evidence>
<evidence type="ECO:0000256" key="9">
    <source>
        <dbReference type="ARBA" id="ARBA00037983"/>
    </source>
</evidence>
<dbReference type="Pfam" id="PF12352">
    <property type="entry name" value="V-SNARE_C"/>
    <property type="match status" value="1"/>
</dbReference>
<evidence type="ECO:0000256" key="4">
    <source>
        <dbReference type="ARBA" id="ARBA00022692"/>
    </source>
</evidence>
<comment type="caution">
    <text evidence="13">The sequence shown here is derived from an EMBL/GenBank/DDBJ whole genome shotgun (WGS) entry which is preliminary data.</text>
</comment>
<dbReference type="EMBL" id="MCGR01000046">
    <property type="protein sequence ID" value="ORY73422.1"/>
    <property type="molecule type" value="Genomic_DNA"/>
</dbReference>
<dbReference type="GO" id="GO:0015031">
    <property type="term" value="P:protein transport"/>
    <property type="evidence" value="ECO:0007669"/>
    <property type="project" value="UniProtKB-KW"/>
</dbReference>
<evidence type="ECO:0000256" key="10">
    <source>
        <dbReference type="ARBA" id="ARBA00040957"/>
    </source>
</evidence>
<evidence type="ECO:0000256" key="8">
    <source>
        <dbReference type="ARBA" id="ARBA00023136"/>
    </source>
</evidence>
<feature type="transmembrane region" description="Helical" evidence="12">
    <location>
        <begin position="247"/>
        <end position="265"/>
    </location>
</feature>
<sequence length="282" mass="30633">MNALYTHALRQSTSLQADLTALEQAYTSANSFNTASLNGQINASFAAFDRTVDDYDTMARREIVEAKREKAVTRVAKFRADYTALRKQYDTIKTNGAALKASADRDSLLSAPISSSASGVSSCFTHGASSRSARNSVHESPFSINMSGVNGSPNPNNSSDGSGRWQPNNPPGYDMRINRALDEHDRFGGINSSLDGFLAQGQAVMGNLANQRDMLKGTQRRLLSAANTLGLSRETITFIERRTKADYYILLGGGAFTFFCFYLILKYFGGGATKVVQKAVTE</sequence>
<dbReference type="PANTHER" id="PTHR21230">
    <property type="entry name" value="VESICLE TRANSPORT V-SNARE PROTEIN VTI1-RELATED"/>
    <property type="match status" value="1"/>
</dbReference>
<evidence type="ECO:0000313" key="14">
    <source>
        <dbReference type="Proteomes" id="UP000193467"/>
    </source>
</evidence>
<comment type="similarity">
    <text evidence="9">Belongs to the BOS1 family.</text>
</comment>
<keyword evidence="3" id="KW-0813">Transport</keyword>
<organism evidence="13 14">
    <name type="scientific">Leucosporidium creatinivorum</name>
    <dbReference type="NCBI Taxonomy" id="106004"/>
    <lineage>
        <taxon>Eukaryota</taxon>
        <taxon>Fungi</taxon>
        <taxon>Dikarya</taxon>
        <taxon>Basidiomycota</taxon>
        <taxon>Pucciniomycotina</taxon>
        <taxon>Microbotryomycetes</taxon>
        <taxon>Leucosporidiales</taxon>
        <taxon>Leucosporidium</taxon>
    </lineage>
</organism>
<dbReference type="STRING" id="106004.A0A1Y2EPF0"/>
<evidence type="ECO:0000256" key="6">
    <source>
        <dbReference type="ARBA" id="ARBA00022989"/>
    </source>
</evidence>
<keyword evidence="6 12" id="KW-1133">Transmembrane helix</keyword>
<evidence type="ECO:0000256" key="12">
    <source>
        <dbReference type="SAM" id="Phobius"/>
    </source>
</evidence>
<evidence type="ECO:0000256" key="7">
    <source>
        <dbReference type="ARBA" id="ARBA00023034"/>
    </source>
</evidence>
<accession>A0A1Y2EPF0</accession>
<keyword evidence="7" id="KW-0333">Golgi apparatus</keyword>
<dbReference type="GO" id="GO:0012507">
    <property type="term" value="C:ER to Golgi transport vesicle membrane"/>
    <property type="evidence" value="ECO:0007669"/>
    <property type="project" value="TreeGrafter"/>
</dbReference>
<evidence type="ECO:0000256" key="1">
    <source>
        <dbReference type="ARBA" id="ARBA00004163"/>
    </source>
</evidence>
<dbReference type="AlphaFoldDB" id="A0A1Y2EPF0"/>
<dbReference type="PANTHER" id="PTHR21230:SF1">
    <property type="entry name" value="GOLGI SNAP RECEPTOR COMPLEX MEMBER 2"/>
    <property type="match status" value="1"/>
</dbReference>
<keyword evidence="5" id="KW-0653">Protein transport</keyword>
<dbReference type="GO" id="GO:0031201">
    <property type="term" value="C:SNARE complex"/>
    <property type="evidence" value="ECO:0007669"/>
    <property type="project" value="TreeGrafter"/>
</dbReference>
<dbReference type="PIRSF" id="PIRSF028865">
    <property type="entry name" value="Membrin-2"/>
    <property type="match status" value="1"/>
</dbReference>
<evidence type="ECO:0000256" key="5">
    <source>
        <dbReference type="ARBA" id="ARBA00022927"/>
    </source>
</evidence>
<dbReference type="InParanoid" id="A0A1Y2EPF0"/>
<evidence type="ECO:0000256" key="2">
    <source>
        <dbReference type="ARBA" id="ARBA00004409"/>
    </source>
</evidence>
<feature type="compositionally biased region" description="Low complexity" evidence="11">
    <location>
        <begin position="112"/>
        <end position="122"/>
    </location>
</feature>
<feature type="compositionally biased region" description="Low complexity" evidence="11">
    <location>
        <begin position="145"/>
        <end position="163"/>
    </location>
</feature>
<evidence type="ECO:0000256" key="3">
    <source>
        <dbReference type="ARBA" id="ARBA00022448"/>
    </source>
</evidence>
<dbReference type="FunCoup" id="A0A1Y2EPF0">
    <property type="interactions" value="568"/>
</dbReference>
<dbReference type="GO" id="GO:0006906">
    <property type="term" value="P:vesicle fusion"/>
    <property type="evidence" value="ECO:0007669"/>
    <property type="project" value="TreeGrafter"/>
</dbReference>
<dbReference type="GO" id="GO:0031902">
    <property type="term" value="C:late endosome membrane"/>
    <property type="evidence" value="ECO:0007669"/>
    <property type="project" value="TreeGrafter"/>
</dbReference>
<feature type="region of interest" description="Disordered" evidence="11">
    <location>
        <begin position="112"/>
        <end position="172"/>
    </location>
</feature>
<protein>
    <recommendedName>
        <fullName evidence="10">Protein transport protein BOS1</fullName>
    </recommendedName>
</protein>
<feature type="compositionally biased region" description="Polar residues" evidence="11">
    <location>
        <begin position="123"/>
        <end position="135"/>
    </location>
</feature>
<proteinExistence type="inferred from homology"/>
<dbReference type="InterPro" id="IPR027027">
    <property type="entry name" value="GOSR2/Membrin/Bos1"/>
</dbReference>
<evidence type="ECO:0000313" key="13">
    <source>
        <dbReference type="EMBL" id="ORY73422.1"/>
    </source>
</evidence>
<keyword evidence="4 12" id="KW-0812">Transmembrane</keyword>
<dbReference type="GO" id="GO:0000139">
    <property type="term" value="C:Golgi membrane"/>
    <property type="evidence" value="ECO:0007669"/>
    <property type="project" value="UniProtKB-SubCell"/>
</dbReference>
<comment type="subcellular location">
    <subcellularLocation>
        <location evidence="1">Endoplasmic reticulum membrane</location>
        <topology evidence="1">Single-pass type IV membrane protein</topology>
    </subcellularLocation>
    <subcellularLocation>
        <location evidence="2">Golgi apparatus membrane</location>
        <topology evidence="2">Single-pass type IV membrane protein</topology>
    </subcellularLocation>
</comment>
<gene>
    <name evidence="13" type="ORF">BCR35DRAFT_307162</name>
</gene>
<dbReference type="OrthoDB" id="158360at2759"/>
<reference evidence="13 14" key="1">
    <citation type="submission" date="2016-07" db="EMBL/GenBank/DDBJ databases">
        <title>Pervasive Adenine N6-methylation of Active Genes in Fungi.</title>
        <authorList>
            <consortium name="DOE Joint Genome Institute"/>
            <person name="Mondo S.J."/>
            <person name="Dannebaum R.O."/>
            <person name="Kuo R.C."/>
            <person name="Labutti K."/>
            <person name="Haridas S."/>
            <person name="Kuo A."/>
            <person name="Salamov A."/>
            <person name="Ahrendt S.R."/>
            <person name="Lipzen A."/>
            <person name="Sullivan W."/>
            <person name="Andreopoulos W.B."/>
            <person name="Clum A."/>
            <person name="Lindquist E."/>
            <person name="Daum C."/>
            <person name="Ramamoorthy G.K."/>
            <person name="Gryganskyi A."/>
            <person name="Culley D."/>
            <person name="Magnuson J.K."/>
            <person name="James T.Y."/>
            <person name="O'Malley M.A."/>
            <person name="Stajich J.E."/>
            <person name="Spatafora J.W."/>
            <person name="Visel A."/>
            <person name="Grigoriev I.V."/>
        </authorList>
    </citation>
    <scope>NUCLEOTIDE SEQUENCE [LARGE SCALE GENOMIC DNA]</scope>
    <source>
        <strain evidence="13 14">62-1032</strain>
    </source>
</reference>
<dbReference type="GO" id="GO:0005789">
    <property type="term" value="C:endoplasmic reticulum membrane"/>
    <property type="evidence" value="ECO:0007669"/>
    <property type="project" value="UniProtKB-SubCell"/>
</dbReference>
<dbReference type="GO" id="GO:0006888">
    <property type="term" value="P:endoplasmic reticulum to Golgi vesicle-mediated transport"/>
    <property type="evidence" value="ECO:0007669"/>
    <property type="project" value="TreeGrafter"/>
</dbReference>
<dbReference type="CDD" id="cd15863">
    <property type="entry name" value="SNARE_GS27"/>
    <property type="match status" value="1"/>
</dbReference>